<name>A0ABV1IVJ5_9FIRM</name>
<accession>A0ABV1IVJ5</accession>
<keyword evidence="1" id="KW-0472">Membrane</keyword>
<dbReference type="Proteomes" id="UP001482154">
    <property type="component" value="Unassembled WGS sequence"/>
</dbReference>
<dbReference type="RefSeq" id="WP_117943966.1">
    <property type="nucleotide sequence ID" value="NZ_JBBNIN010000008.1"/>
</dbReference>
<feature type="transmembrane region" description="Helical" evidence="1">
    <location>
        <begin position="88"/>
        <end position="107"/>
    </location>
</feature>
<gene>
    <name evidence="2" type="ORF">AAAU51_07295</name>
</gene>
<comment type="caution">
    <text evidence="2">The sequence shown here is derived from an EMBL/GenBank/DDBJ whole genome shotgun (WGS) entry which is preliminary data.</text>
</comment>
<reference evidence="2 3" key="1">
    <citation type="submission" date="2024-04" db="EMBL/GenBank/DDBJ databases">
        <title>Human intestinal bacterial collection.</title>
        <authorList>
            <person name="Pauvert C."/>
            <person name="Hitch T.C.A."/>
            <person name="Clavel T."/>
        </authorList>
    </citation>
    <scope>NUCLEOTIDE SEQUENCE [LARGE SCALE GENOMIC DNA]</scope>
    <source>
        <strain evidence="2 3">CLA-AA-H249</strain>
    </source>
</reference>
<evidence type="ECO:0000313" key="2">
    <source>
        <dbReference type="EMBL" id="MEQ2710973.1"/>
    </source>
</evidence>
<dbReference type="NCBIfam" id="TIGR01906">
    <property type="entry name" value="integ_TIGR01906"/>
    <property type="match status" value="1"/>
</dbReference>
<feature type="transmembrane region" description="Helical" evidence="1">
    <location>
        <begin position="127"/>
        <end position="148"/>
    </location>
</feature>
<organism evidence="2 3">
    <name type="scientific">Anaerostipes amylophilus</name>
    <dbReference type="NCBI Taxonomy" id="2981779"/>
    <lineage>
        <taxon>Bacteria</taxon>
        <taxon>Bacillati</taxon>
        <taxon>Bacillota</taxon>
        <taxon>Clostridia</taxon>
        <taxon>Lachnospirales</taxon>
        <taxon>Lachnospiraceae</taxon>
        <taxon>Anaerostipes</taxon>
    </lineage>
</organism>
<protein>
    <submittedName>
        <fullName evidence="2">TIGR01906 family membrane protein</fullName>
    </submittedName>
</protein>
<dbReference type="EMBL" id="JBBNIN010000008">
    <property type="protein sequence ID" value="MEQ2710973.1"/>
    <property type="molecule type" value="Genomic_DNA"/>
</dbReference>
<proteinExistence type="predicted"/>
<keyword evidence="1" id="KW-1133">Transmembrane helix</keyword>
<evidence type="ECO:0000313" key="3">
    <source>
        <dbReference type="Proteomes" id="UP001482154"/>
    </source>
</evidence>
<dbReference type="InterPro" id="IPR010178">
    <property type="entry name" value="Lit"/>
</dbReference>
<sequence>MKNIMTSLCLALFIISASVTITLNFRPLYYHDISALKIEETSGFSKNIIKKNYDELIDYNQFFHSGKLKLTMPMSREGRIHFEDVKRIFDTIEIACVITLILSCYLVTTQIRKRDLRFLKISSIITILLPTIAGIMTAVNWEAVFIMFHKIMFRNDYWLFDEALDPVITILPDTFFLQCAVMIILLILLGSLLCILFRSFFHHKFMI</sequence>
<keyword evidence="1" id="KW-0812">Transmembrane</keyword>
<evidence type="ECO:0000256" key="1">
    <source>
        <dbReference type="SAM" id="Phobius"/>
    </source>
</evidence>
<feature type="transmembrane region" description="Helical" evidence="1">
    <location>
        <begin position="175"/>
        <end position="197"/>
    </location>
</feature>
<dbReference type="Pfam" id="PF07314">
    <property type="entry name" value="Lit"/>
    <property type="match status" value="1"/>
</dbReference>
<keyword evidence="3" id="KW-1185">Reference proteome</keyword>